<reference evidence="1" key="1">
    <citation type="submission" date="2023-07" db="EMBL/GenBank/DDBJ databases">
        <title>Sorghum-associated microbial communities from plants grown in Nebraska, USA.</title>
        <authorList>
            <person name="Schachtman D."/>
        </authorList>
    </citation>
    <scope>NUCLEOTIDE SEQUENCE</scope>
    <source>
        <strain evidence="1">DS3754</strain>
    </source>
</reference>
<gene>
    <name evidence="1" type="ORF">J2W31_004488</name>
</gene>
<evidence type="ECO:0008006" key="3">
    <source>
        <dbReference type="Google" id="ProtNLM"/>
    </source>
</evidence>
<sequence length="298" mass="30753">MALVVADRVYETSTTTGPGSYTLAGAITGYRAFSSVCANGDTVECFIESVDANGVPNGGWEAGIYTWGTGGVLARTRVTASSNGNAAVNWSAGTRRVGVGLIASRLASIAPPPNIAVADYAWVNQGAATVTEVENRVTVVSSGVTGDSWNILKKAAAIAAGNTVKLTAYGLFRGSGAPPSNQGLGLVLRESSTGKFVVLQWQPNAASAGGAFVWTNPTTFGSTVVSFPIYSPKTSPVAFAVRYTGTQWNFSWTLDGAIWHDAGAFTIASFAPDEIGIGVNSQGTGAFAVVYASRLEVF</sequence>
<evidence type="ECO:0000313" key="2">
    <source>
        <dbReference type="Proteomes" id="UP001242045"/>
    </source>
</evidence>
<dbReference type="Proteomes" id="UP001242045">
    <property type="component" value="Unassembled WGS sequence"/>
</dbReference>
<comment type="caution">
    <text evidence="1">The sequence shown here is derived from an EMBL/GenBank/DDBJ whole genome shotgun (WGS) entry which is preliminary data.</text>
</comment>
<accession>A0AAW8CVB1</accession>
<dbReference type="EMBL" id="JAUSRD010000012">
    <property type="protein sequence ID" value="MDP9895363.1"/>
    <property type="molecule type" value="Genomic_DNA"/>
</dbReference>
<dbReference type="RefSeq" id="WP_307686074.1">
    <property type="nucleotide sequence ID" value="NZ_JAUSRD010000012.1"/>
</dbReference>
<dbReference type="AlphaFoldDB" id="A0AAW8CVB1"/>
<organism evidence="1 2">
    <name type="scientific">Variovorax boronicumulans</name>
    <dbReference type="NCBI Taxonomy" id="436515"/>
    <lineage>
        <taxon>Bacteria</taxon>
        <taxon>Pseudomonadati</taxon>
        <taxon>Pseudomonadota</taxon>
        <taxon>Betaproteobacteria</taxon>
        <taxon>Burkholderiales</taxon>
        <taxon>Comamonadaceae</taxon>
        <taxon>Variovorax</taxon>
    </lineage>
</organism>
<protein>
    <recommendedName>
        <fullName evidence="3">Minor tail protein</fullName>
    </recommendedName>
</protein>
<proteinExistence type="predicted"/>
<evidence type="ECO:0000313" key="1">
    <source>
        <dbReference type="EMBL" id="MDP9895363.1"/>
    </source>
</evidence>
<name>A0AAW8CVB1_9BURK</name>